<protein>
    <submittedName>
        <fullName evidence="1">Os06g0192000 protein</fullName>
    </submittedName>
</protein>
<dbReference type="InParanoid" id="A0A0N7KLP3"/>
<evidence type="ECO:0000313" key="1">
    <source>
        <dbReference type="EMBL" id="BAS96577.1"/>
    </source>
</evidence>
<reference evidence="2" key="1">
    <citation type="journal article" date="2005" name="Nature">
        <title>The map-based sequence of the rice genome.</title>
        <authorList>
            <consortium name="International rice genome sequencing project (IRGSP)"/>
            <person name="Matsumoto T."/>
            <person name="Wu J."/>
            <person name="Kanamori H."/>
            <person name="Katayose Y."/>
            <person name="Fujisawa M."/>
            <person name="Namiki N."/>
            <person name="Mizuno H."/>
            <person name="Yamamoto K."/>
            <person name="Antonio B.A."/>
            <person name="Baba T."/>
            <person name="Sakata K."/>
            <person name="Nagamura Y."/>
            <person name="Aoki H."/>
            <person name="Arikawa K."/>
            <person name="Arita K."/>
            <person name="Bito T."/>
            <person name="Chiden Y."/>
            <person name="Fujitsuka N."/>
            <person name="Fukunaka R."/>
            <person name="Hamada M."/>
            <person name="Harada C."/>
            <person name="Hayashi A."/>
            <person name="Hijishita S."/>
            <person name="Honda M."/>
            <person name="Hosokawa S."/>
            <person name="Ichikawa Y."/>
            <person name="Idonuma A."/>
            <person name="Iijima M."/>
            <person name="Ikeda M."/>
            <person name="Ikeno M."/>
            <person name="Ito K."/>
            <person name="Ito S."/>
            <person name="Ito T."/>
            <person name="Ito Y."/>
            <person name="Ito Y."/>
            <person name="Iwabuchi A."/>
            <person name="Kamiya K."/>
            <person name="Karasawa W."/>
            <person name="Kurita K."/>
            <person name="Katagiri S."/>
            <person name="Kikuta A."/>
            <person name="Kobayashi H."/>
            <person name="Kobayashi N."/>
            <person name="Machita K."/>
            <person name="Maehara T."/>
            <person name="Masukawa M."/>
            <person name="Mizubayashi T."/>
            <person name="Mukai Y."/>
            <person name="Nagasaki H."/>
            <person name="Nagata Y."/>
            <person name="Naito S."/>
            <person name="Nakashima M."/>
            <person name="Nakama Y."/>
            <person name="Nakamichi Y."/>
            <person name="Nakamura M."/>
            <person name="Meguro A."/>
            <person name="Negishi M."/>
            <person name="Ohta I."/>
            <person name="Ohta T."/>
            <person name="Okamoto M."/>
            <person name="Ono N."/>
            <person name="Saji S."/>
            <person name="Sakaguchi M."/>
            <person name="Sakai K."/>
            <person name="Shibata M."/>
            <person name="Shimokawa T."/>
            <person name="Song J."/>
            <person name="Takazaki Y."/>
            <person name="Terasawa K."/>
            <person name="Tsugane M."/>
            <person name="Tsuji K."/>
            <person name="Ueda S."/>
            <person name="Waki K."/>
            <person name="Yamagata H."/>
            <person name="Yamamoto M."/>
            <person name="Yamamoto S."/>
            <person name="Yamane H."/>
            <person name="Yoshiki S."/>
            <person name="Yoshihara R."/>
            <person name="Yukawa K."/>
            <person name="Zhong H."/>
            <person name="Yano M."/>
            <person name="Yuan Q."/>
            <person name="Ouyang S."/>
            <person name="Liu J."/>
            <person name="Jones K.M."/>
            <person name="Gansberger K."/>
            <person name="Moffat K."/>
            <person name="Hill J."/>
            <person name="Bera J."/>
            <person name="Fadrosh D."/>
            <person name="Jin S."/>
            <person name="Johri S."/>
            <person name="Kim M."/>
            <person name="Overton L."/>
            <person name="Reardon M."/>
            <person name="Tsitrin T."/>
            <person name="Vuong H."/>
            <person name="Weaver B."/>
            <person name="Ciecko A."/>
            <person name="Tallon L."/>
            <person name="Jackson J."/>
            <person name="Pai G."/>
            <person name="Aken S.V."/>
            <person name="Utterback T."/>
            <person name="Reidmuller S."/>
            <person name="Feldblyum T."/>
            <person name="Hsiao J."/>
            <person name="Zismann V."/>
            <person name="Iobst S."/>
            <person name="de Vazeille A.R."/>
            <person name="Buell C.R."/>
            <person name="Ying K."/>
            <person name="Li Y."/>
            <person name="Lu T."/>
            <person name="Huang Y."/>
            <person name="Zhao Q."/>
            <person name="Feng Q."/>
            <person name="Zhang L."/>
            <person name="Zhu J."/>
            <person name="Weng Q."/>
            <person name="Mu J."/>
            <person name="Lu Y."/>
            <person name="Fan D."/>
            <person name="Liu Y."/>
            <person name="Guan J."/>
            <person name="Zhang Y."/>
            <person name="Yu S."/>
            <person name="Liu X."/>
            <person name="Zhang Y."/>
            <person name="Hong G."/>
            <person name="Han B."/>
            <person name="Choisne N."/>
            <person name="Demange N."/>
            <person name="Orjeda G."/>
            <person name="Samain S."/>
            <person name="Cattolico L."/>
            <person name="Pelletier E."/>
            <person name="Couloux A."/>
            <person name="Segurens B."/>
            <person name="Wincker P."/>
            <person name="D'Hont A."/>
            <person name="Scarpelli C."/>
            <person name="Weissenbach J."/>
            <person name="Salanoubat M."/>
            <person name="Quetier F."/>
            <person name="Yu Y."/>
            <person name="Kim H.R."/>
            <person name="Rambo T."/>
            <person name="Currie J."/>
            <person name="Collura K."/>
            <person name="Luo M."/>
            <person name="Yang T."/>
            <person name="Ammiraju J.S.S."/>
            <person name="Engler F."/>
            <person name="Soderlund C."/>
            <person name="Wing R.A."/>
            <person name="Palmer L.E."/>
            <person name="de la Bastide M."/>
            <person name="Spiegel L."/>
            <person name="Nascimento L."/>
            <person name="Zutavern T."/>
            <person name="O'Shaughnessy A."/>
            <person name="Dike S."/>
            <person name="Dedhia N."/>
            <person name="Preston R."/>
            <person name="Balija V."/>
            <person name="McCombie W.R."/>
            <person name="Chow T."/>
            <person name="Chen H."/>
            <person name="Chung M."/>
            <person name="Chen C."/>
            <person name="Shaw J."/>
            <person name="Wu H."/>
            <person name="Hsiao K."/>
            <person name="Chao Y."/>
            <person name="Chu M."/>
            <person name="Cheng C."/>
            <person name="Hour A."/>
            <person name="Lee P."/>
            <person name="Lin S."/>
            <person name="Lin Y."/>
            <person name="Liou J."/>
            <person name="Liu S."/>
            <person name="Hsing Y."/>
            <person name="Raghuvanshi S."/>
            <person name="Mohanty A."/>
            <person name="Bharti A.K."/>
            <person name="Gaur A."/>
            <person name="Gupta V."/>
            <person name="Kumar D."/>
            <person name="Ravi V."/>
            <person name="Vij S."/>
            <person name="Kapur A."/>
            <person name="Khurana P."/>
            <person name="Khurana P."/>
            <person name="Khurana J.P."/>
            <person name="Tyagi A.K."/>
            <person name="Gaikwad K."/>
            <person name="Singh A."/>
            <person name="Dalal V."/>
            <person name="Srivastava S."/>
            <person name="Dixit A."/>
            <person name="Pal A.K."/>
            <person name="Ghazi I.A."/>
            <person name="Yadav M."/>
            <person name="Pandit A."/>
            <person name="Bhargava A."/>
            <person name="Sureshbabu K."/>
            <person name="Batra K."/>
            <person name="Sharma T.R."/>
            <person name="Mohapatra T."/>
            <person name="Singh N.K."/>
            <person name="Messing J."/>
            <person name="Nelson A.B."/>
            <person name="Fuks G."/>
            <person name="Kavchok S."/>
            <person name="Keizer G."/>
            <person name="Linton E."/>
            <person name="Llaca V."/>
            <person name="Song R."/>
            <person name="Tanyolac B."/>
            <person name="Young S."/>
            <person name="Ho-Il K."/>
            <person name="Hahn J.H."/>
            <person name="Sangsakoo G."/>
            <person name="Vanavichit A."/>
            <person name="de Mattos Luiz.A.T."/>
            <person name="Zimmer P.D."/>
            <person name="Malone G."/>
            <person name="Dellagostin O."/>
            <person name="de Oliveira A.C."/>
            <person name="Bevan M."/>
            <person name="Bancroft I."/>
            <person name="Minx P."/>
            <person name="Cordum H."/>
            <person name="Wilson R."/>
            <person name="Cheng Z."/>
            <person name="Jin W."/>
            <person name="Jiang J."/>
            <person name="Leong S.A."/>
            <person name="Iwama H."/>
            <person name="Gojobori T."/>
            <person name="Itoh T."/>
            <person name="Niimura Y."/>
            <person name="Fujii Y."/>
            <person name="Habara T."/>
            <person name="Sakai H."/>
            <person name="Sato Y."/>
            <person name="Wilson G."/>
            <person name="Kumar K."/>
            <person name="McCouch S."/>
            <person name="Juretic N."/>
            <person name="Hoen D."/>
            <person name="Wright S."/>
            <person name="Bruskiewich R."/>
            <person name="Bureau T."/>
            <person name="Miyao A."/>
            <person name="Hirochika H."/>
            <person name="Nishikawa T."/>
            <person name="Kadowaki K."/>
            <person name="Sugiura M."/>
            <person name="Burr B."/>
            <person name="Sasaki T."/>
        </authorList>
    </citation>
    <scope>NUCLEOTIDE SEQUENCE [LARGE SCALE GENOMIC DNA]</scope>
    <source>
        <strain evidence="2">cv. Nipponbare</strain>
    </source>
</reference>
<keyword evidence="2" id="KW-1185">Reference proteome</keyword>
<evidence type="ECO:0000313" key="2">
    <source>
        <dbReference type="Proteomes" id="UP000059680"/>
    </source>
</evidence>
<dbReference type="Proteomes" id="UP000059680">
    <property type="component" value="Chromosome 6"/>
</dbReference>
<organism evidence="1 2">
    <name type="scientific">Oryza sativa subsp. japonica</name>
    <name type="common">Rice</name>
    <dbReference type="NCBI Taxonomy" id="39947"/>
    <lineage>
        <taxon>Eukaryota</taxon>
        <taxon>Viridiplantae</taxon>
        <taxon>Streptophyta</taxon>
        <taxon>Embryophyta</taxon>
        <taxon>Tracheophyta</taxon>
        <taxon>Spermatophyta</taxon>
        <taxon>Magnoliopsida</taxon>
        <taxon>Liliopsida</taxon>
        <taxon>Poales</taxon>
        <taxon>Poaceae</taxon>
        <taxon>BOP clade</taxon>
        <taxon>Oryzoideae</taxon>
        <taxon>Oryzeae</taxon>
        <taxon>Oryzinae</taxon>
        <taxon>Oryza</taxon>
        <taxon>Oryza sativa</taxon>
    </lineage>
</organism>
<sequence length="152" mass="16450">MPPPPPPRFLRSSASLRSFFSAVIRFCTSSSAIRCDASAASMAAFALAFSRSISAIADSSVSLASCVLCSSSAFHRCSSIAFCFAFSASLHAVLYMSMVCFSSSRSLFISVSTSSMPMEQKEEVLLWEKEVWSLPPKESPPHGVRDVSKLWS</sequence>
<reference evidence="1 2" key="2">
    <citation type="journal article" date="2013" name="Plant Cell Physiol.">
        <title>Rice Annotation Project Database (RAP-DB): an integrative and interactive database for rice genomics.</title>
        <authorList>
            <person name="Sakai H."/>
            <person name="Lee S.S."/>
            <person name="Tanaka T."/>
            <person name="Numa H."/>
            <person name="Kim J."/>
            <person name="Kawahara Y."/>
            <person name="Wakimoto H."/>
            <person name="Yang C.C."/>
            <person name="Iwamoto M."/>
            <person name="Abe T."/>
            <person name="Yamada Y."/>
            <person name="Muto A."/>
            <person name="Inokuchi H."/>
            <person name="Ikemura T."/>
            <person name="Matsumoto T."/>
            <person name="Sasaki T."/>
            <person name="Itoh T."/>
        </authorList>
    </citation>
    <scope>NUCLEOTIDE SEQUENCE [LARGE SCALE GENOMIC DNA]</scope>
    <source>
        <strain evidence="2">cv. Nipponbare</strain>
    </source>
</reference>
<dbReference type="PaxDb" id="39947-A0A0N7KLP3"/>
<accession>A0A0N7KLP3</accession>
<name>A0A0N7KLP3_ORYSJ</name>
<reference evidence="1 2" key="3">
    <citation type="journal article" date="2013" name="Rice">
        <title>Improvement of the Oryza sativa Nipponbare reference genome using next generation sequence and optical map data.</title>
        <authorList>
            <person name="Kawahara Y."/>
            <person name="de la Bastide M."/>
            <person name="Hamilton J.P."/>
            <person name="Kanamori H."/>
            <person name="McCombie W.R."/>
            <person name="Ouyang S."/>
            <person name="Schwartz D.C."/>
            <person name="Tanaka T."/>
            <person name="Wu J."/>
            <person name="Zhou S."/>
            <person name="Childs K.L."/>
            <person name="Davidson R.M."/>
            <person name="Lin H."/>
            <person name="Quesada-Ocampo L."/>
            <person name="Vaillancourt B."/>
            <person name="Sakai H."/>
            <person name="Lee S.S."/>
            <person name="Kim J."/>
            <person name="Numa H."/>
            <person name="Itoh T."/>
            <person name="Buell C.R."/>
            <person name="Matsumoto T."/>
        </authorList>
    </citation>
    <scope>NUCLEOTIDE SEQUENCE [LARGE SCALE GENOMIC DNA]</scope>
    <source>
        <strain evidence="2">cv. Nipponbare</strain>
    </source>
</reference>
<proteinExistence type="predicted"/>
<gene>
    <name evidence="1" type="ordered locus">Os06g0192000</name>
    <name evidence="1" type="ORF">OSNPB_060192000</name>
</gene>
<dbReference type="EMBL" id="AP014962">
    <property type="protein sequence ID" value="BAS96577.1"/>
    <property type="molecule type" value="Genomic_DNA"/>
</dbReference>
<dbReference type="Gramene" id="Os06t0192000-01">
    <property type="protein sequence ID" value="Os06t0192000-01"/>
    <property type="gene ID" value="Os06g0192000"/>
</dbReference>
<dbReference type="AlphaFoldDB" id="A0A0N7KLP3"/>
<dbReference type="ExpressionAtlas" id="A0A0N7KLP3">
    <property type="expression patterns" value="baseline and differential"/>
</dbReference>